<sequence length="129" mass="15219">MTAKHKRKHDNQDKAQIWNAQLRHIQKNRIRRLVDSKSLEIHDLNNPPTCVSCLKGKKTKKPFVGQSMLANSLLDLIHTDVCEPLNTQVKGGYSYFITFTDDHSQYCHVYLMWYKSKAFGRFKEYRFEV</sequence>
<comment type="caution">
    <text evidence="1">The sequence shown here is derived from an EMBL/GenBank/DDBJ whole genome shotgun (WGS) entry which is preliminary data.</text>
</comment>
<dbReference type="InterPro" id="IPR036397">
    <property type="entry name" value="RNaseH_sf"/>
</dbReference>
<dbReference type="PANTHER" id="PTHR42648">
    <property type="entry name" value="TRANSPOSASE, PUTATIVE-RELATED"/>
    <property type="match status" value="1"/>
</dbReference>
<gene>
    <name evidence="1" type="ORF">Sradi_6549200</name>
</gene>
<dbReference type="AlphaFoldDB" id="A0AAW2JWP0"/>
<evidence type="ECO:0000313" key="1">
    <source>
        <dbReference type="EMBL" id="KAL0298894.1"/>
    </source>
</evidence>
<dbReference type="PANTHER" id="PTHR42648:SF27">
    <property type="entry name" value="RNA-DIRECTED DNA POLYMERASE"/>
    <property type="match status" value="1"/>
</dbReference>
<accession>A0AAW2JWP0</accession>
<protein>
    <recommendedName>
        <fullName evidence="2">GAG-pre-integrase domain-containing protein</fullName>
    </recommendedName>
</protein>
<reference evidence="1" key="1">
    <citation type="submission" date="2020-06" db="EMBL/GenBank/DDBJ databases">
        <authorList>
            <person name="Li T."/>
            <person name="Hu X."/>
            <person name="Zhang T."/>
            <person name="Song X."/>
            <person name="Zhang H."/>
            <person name="Dai N."/>
            <person name="Sheng W."/>
            <person name="Hou X."/>
            <person name="Wei L."/>
        </authorList>
    </citation>
    <scope>NUCLEOTIDE SEQUENCE</scope>
    <source>
        <strain evidence="1">G02</strain>
        <tissue evidence="1">Leaf</tissue>
    </source>
</reference>
<evidence type="ECO:0008006" key="2">
    <source>
        <dbReference type="Google" id="ProtNLM"/>
    </source>
</evidence>
<dbReference type="InterPro" id="IPR039537">
    <property type="entry name" value="Retrotran_Ty1/copia-like"/>
</dbReference>
<reference evidence="1" key="2">
    <citation type="journal article" date="2024" name="Plant">
        <title>Genomic evolution and insights into agronomic trait innovations of Sesamum species.</title>
        <authorList>
            <person name="Miao H."/>
            <person name="Wang L."/>
            <person name="Qu L."/>
            <person name="Liu H."/>
            <person name="Sun Y."/>
            <person name="Le M."/>
            <person name="Wang Q."/>
            <person name="Wei S."/>
            <person name="Zheng Y."/>
            <person name="Lin W."/>
            <person name="Duan Y."/>
            <person name="Cao H."/>
            <person name="Xiong S."/>
            <person name="Wang X."/>
            <person name="Wei L."/>
            <person name="Li C."/>
            <person name="Ma Q."/>
            <person name="Ju M."/>
            <person name="Zhao R."/>
            <person name="Li G."/>
            <person name="Mu C."/>
            <person name="Tian Q."/>
            <person name="Mei H."/>
            <person name="Zhang T."/>
            <person name="Gao T."/>
            <person name="Zhang H."/>
        </authorList>
    </citation>
    <scope>NUCLEOTIDE SEQUENCE</scope>
    <source>
        <strain evidence="1">G02</strain>
    </source>
</reference>
<dbReference type="Gene3D" id="3.30.420.10">
    <property type="entry name" value="Ribonuclease H-like superfamily/Ribonuclease H"/>
    <property type="match status" value="1"/>
</dbReference>
<dbReference type="InterPro" id="IPR012337">
    <property type="entry name" value="RNaseH-like_sf"/>
</dbReference>
<organism evidence="1">
    <name type="scientific">Sesamum radiatum</name>
    <name type="common">Black benniseed</name>
    <dbReference type="NCBI Taxonomy" id="300843"/>
    <lineage>
        <taxon>Eukaryota</taxon>
        <taxon>Viridiplantae</taxon>
        <taxon>Streptophyta</taxon>
        <taxon>Embryophyta</taxon>
        <taxon>Tracheophyta</taxon>
        <taxon>Spermatophyta</taxon>
        <taxon>Magnoliopsida</taxon>
        <taxon>eudicotyledons</taxon>
        <taxon>Gunneridae</taxon>
        <taxon>Pentapetalae</taxon>
        <taxon>asterids</taxon>
        <taxon>lamiids</taxon>
        <taxon>Lamiales</taxon>
        <taxon>Pedaliaceae</taxon>
        <taxon>Sesamum</taxon>
    </lineage>
</organism>
<dbReference type="GO" id="GO:0003676">
    <property type="term" value="F:nucleic acid binding"/>
    <property type="evidence" value="ECO:0007669"/>
    <property type="project" value="InterPro"/>
</dbReference>
<dbReference type="EMBL" id="JACGWJ010000031">
    <property type="protein sequence ID" value="KAL0298894.1"/>
    <property type="molecule type" value="Genomic_DNA"/>
</dbReference>
<name>A0AAW2JWP0_SESRA</name>
<proteinExistence type="predicted"/>
<dbReference type="SUPFAM" id="SSF53098">
    <property type="entry name" value="Ribonuclease H-like"/>
    <property type="match status" value="1"/>
</dbReference>